<dbReference type="Proteomes" id="UP000268059">
    <property type="component" value="Chromosome"/>
</dbReference>
<dbReference type="RefSeq" id="WP_125119372.1">
    <property type="nucleotide sequence ID" value="NZ_AP019309.1"/>
</dbReference>
<dbReference type="OrthoDB" id="1649040at2"/>
<dbReference type="KEGG" id="ebm:SG0102_14510"/>
<protein>
    <submittedName>
        <fullName evidence="1">Uncharacterized protein</fullName>
    </submittedName>
</protein>
<proteinExistence type="predicted"/>
<organism evidence="1 2">
    <name type="scientific">Intestinibaculum porci</name>
    <dbReference type="NCBI Taxonomy" id="2487118"/>
    <lineage>
        <taxon>Bacteria</taxon>
        <taxon>Bacillati</taxon>
        <taxon>Bacillota</taxon>
        <taxon>Erysipelotrichia</taxon>
        <taxon>Erysipelotrichales</taxon>
        <taxon>Erysipelotrichaceae</taxon>
        <taxon>Intestinibaculum</taxon>
    </lineage>
</organism>
<evidence type="ECO:0000313" key="2">
    <source>
        <dbReference type="Proteomes" id="UP000268059"/>
    </source>
</evidence>
<accession>A0A3G9J5Q3</accession>
<keyword evidence="2" id="KW-1185">Reference proteome</keyword>
<dbReference type="EMBL" id="AP019309">
    <property type="protein sequence ID" value="BBH26517.1"/>
    <property type="molecule type" value="Genomic_DNA"/>
</dbReference>
<dbReference type="InParanoid" id="A0A3G9J5Q3"/>
<dbReference type="AlphaFoldDB" id="A0A3G9J5Q3"/>
<name>A0A3G9J5Q3_9FIRM</name>
<reference evidence="1 2" key="1">
    <citation type="submission" date="2018-11" db="EMBL/GenBank/DDBJ databases">
        <title>Novel Erysipelotrichaceae bacterium isolated from small intestine of a swine.</title>
        <authorList>
            <person name="Kim J.S."/>
            <person name="Choe H."/>
            <person name="Lee Y.R."/>
            <person name="Kim K.M."/>
            <person name="Park D.S."/>
        </authorList>
    </citation>
    <scope>NUCLEOTIDE SEQUENCE [LARGE SCALE GENOMIC DNA]</scope>
    <source>
        <strain evidence="1 2">SG0102</strain>
    </source>
</reference>
<evidence type="ECO:0000313" key="1">
    <source>
        <dbReference type="EMBL" id="BBH26517.1"/>
    </source>
</evidence>
<sequence length="83" mass="9546">MYTSQVDFLLIDRINHALKEASLPYEVHAYSGCAACGLHLVFQEDTQRKEALDVINKILKTKWLAIVENEQDPTMLYVKSTFE</sequence>
<gene>
    <name evidence="1" type="ORF">SG0102_14510</name>
</gene>